<feature type="domain" description="Myb/SANT-like DNA-binding" evidence="1">
    <location>
        <begin position="12"/>
        <end position="67"/>
    </location>
</feature>
<organism evidence="2 3">
    <name type="scientific">Molorchus minor</name>
    <dbReference type="NCBI Taxonomy" id="1323400"/>
    <lineage>
        <taxon>Eukaryota</taxon>
        <taxon>Metazoa</taxon>
        <taxon>Ecdysozoa</taxon>
        <taxon>Arthropoda</taxon>
        <taxon>Hexapoda</taxon>
        <taxon>Insecta</taxon>
        <taxon>Pterygota</taxon>
        <taxon>Neoptera</taxon>
        <taxon>Endopterygota</taxon>
        <taxon>Coleoptera</taxon>
        <taxon>Polyphaga</taxon>
        <taxon>Cucujiformia</taxon>
        <taxon>Chrysomeloidea</taxon>
        <taxon>Cerambycidae</taxon>
        <taxon>Lamiinae</taxon>
        <taxon>Monochamini</taxon>
        <taxon>Molorchus</taxon>
    </lineage>
</organism>
<evidence type="ECO:0000313" key="2">
    <source>
        <dbReference type="EMBL" id="KAJ8978159.1"/>
    </source>
</evidence>
<proteinExistence type="predicted"/>
<name>A0ABQ9JKL3_9CUCU</name>
<dbReference type="Gene3D" id="1.10.10.60">
    <property type="entry name" value="Homeodomain-like"/>
    <property type="match status" value="1"/>
</dbReference>
<protein>
    <recommendedName>
        <fullName evidence="1">Myb/SANT-like DNA-binding domain-containing protein</fullName>
    </recommendedName>
</protein>
<reference evidence="2" key="1">
    <citation type="journal article" date="2023" name="Insect Mol. Biol.">
        <title>Genome sequencing provides insights into the evolution of gene families encoding plant cell wall-degrading enzymes in longhorned beetles.</title>
        <authorList>
            <person name="Shin N.R."/>
            <person name="Okamura Y."/>
            <person name="Kirsch R."/>
            <person name="Pauchet Y."/>
        </authorList>
    </citation>
    <scope>NUCLEOTIDE SEQUENCE</scope>
    <source>
        <strain evidence="2">MMC_N1</strain>
    </source>
</reference>
<evidence type="ECO:0000259" key="1">
    <source>
        <dbReference type="Pfam" id="PF13837"/>
    </source>
</evidence>
<feature type="non-terminal residue" evidence="2">
    <location>
        <position position="1"/>
    </location>
</feature>
<sequence length="158" mass="18511">KYKPKVGTYEIKSMKRLWEYVARDLSNLFKITVSATKCENKWKVLERSYKKVLDNNNRTGRGLKVFDDNIILNNESASGTKFQKDITEKFIAHESADNSQNVNIFQTRNKENLVEPVVELTVQETPQKNILKRKRSIRSVTSSYKKRNEILLELKKRS</sequence>
<dbReference type="EMBL" id="JAPWTJ010000470">
    <property type="protein sequence ID" value="KAJ8978159.1"/>
    <property type="molecule type" value="Genomic_DNA"/>
</dbReference>
<gene>
    <name evidence="2" type="ORF">NQ317_016862</name>
</gene>
<dbReference type="Proteomes" id="UP001162164">
    <property type="component" value="Unassembled WGS sequence"/>
</dbReference>
<dbReference type="Pfam" id="PF13837">
    <property type="entry name" value="Myb_DNA-bind_4"/>
    <property type="match status" value="1"/>
</dbReference>
<keyword evidence="3" id="KW-1185">Reference proteome</keyword>
<comment type="caution">
    <text evidence="2">The sequence shown here is derived from an EMBL/GenBank/DDBJ whole genome shotgun (WGS) entry which is preliminary data.</text>
</comment>
<accession>A0ABQ9JKL3</accession>
<evidence type="ECO:0000313" key="3">
    <source>
        <dbReference type="Proteomes" id="UP001162164"/>
    </source>
</evidence>
<dbReference type="InterPro" id="IPR044822">
    <property type="entry name" value="Myb_DNA-bind_4"/>
</dbReference>